<dbReference type="Pfam" id="PF03816">
    <property type="entry name" value="LytR_cpsA_psr"/>
    <property type="match status" value="1"/>
</dbReference>
<sequence>EVDRNKEIVFHDPSFGDGSVTRVHNIFNHPNYNGRTDNPRLLEEVRAKKLPDWMLIPDEGNPYSNDLVKDYWQSIREKVKKTLINTAASSPSTPTKIPTPSPTATSTATPRPTETPTPKPTPTPEVKTFKKDILREQLTPIIYSKIEQIRAERAAQDPEYYNRINKELNEGKINILITGGREDDPLTDSIQLFSWDPNTNTLYAVAFPRDLQSPEALNKTKDPTNSRINQALGKGGPELLRLAIENATALSVDLYMHTNFDVLKDVINKTIGTIDIEFDKDIVDNAYPTEDNGIKRIFYPKGKNTLTGEDLKDLELTPHPFQEKMTLKSL</sequence>
<evidence type="ECO:0000256" key="2">
    <source>
        <dbReference type="SAM" id="MobiDB-lite"/>
    </source>
</evidence>
<dbReference type="InterPro" id="IPR050922">
    <property type="entry name" value="LytR/CpsA/Psr_CW_biosynth"/>
</dbReference>
<protein>
    <submittedName>
        <fullName evidence="4">Cell wall hydrolase/autolysin</fullName>
    </submittedName>
</protein>
<feature type="region of interest" description="Disordered" evidence="2">
    <location>
        <begin position="85"/>
        <end position="126"/>
    </location>
</feature>
<dbReference type="Proteomes" id="UP000034325">
    <property type="component" value="Unassembled WGS sequence"/>
</dbReference>
<evidence type="ECO:0000313" key="4">
    <source>
        <dbReference type="EMBL" id="KKQ96938.1"/>
    </source>
</evidence>
<dbReference type="AlphaFoldDB" id="A0A0G0LYB4"/>
<organism evidence="4 5">
    <name type="scientific">Candidatus Woesebacteria bacterium GW2011_GWA1_39_12</name>
    <dbReference type="NCBI Taxonomy" id="1618549"/>
    <lineage>
        <taxon>Bacteria</taxon>
        <taxon>Candidatus Woeseibacteriota</taxon>
    </lineage>
</organism>
<keyword evidence="4" id="KW-0378">Hydrolase</keyword>
<dbReference type="InterPro" id="IPR004474">
    <property type="entry name" value="LytR_CpsA_psr"/>
</dbReference>
<comment type="caution">
    <text evidence="4">The sequence shown here is derived from an EMBL/GenBank/DDBJ whole genome shotgun (WGS) entry which is preliminary data.</text>
</comment>
<comment type="similarity">
    <text evidence="1">Belongs to the LytR/CpsA/Psr (LCP) family.</text>
</comment>
<dbReference type="PANTHER" id="PTHR33392">
    <property type="entry name" value="POLYISOPRENYL-TEICHOIC ACID--PEPTIDOGLYCAN TEICHOIC ACID TRANSFERASE TAGU"/>
    <property type="match status" value="1"/>
</dbReference>
<accession>A0A0G0LYB4</accession>
<gene>
    <name evidence="4" type="ORF">UT23_C0021G0001</name>
</gene>
<feature type="compositionally biased region" description="Pro residues" evidence="2">
    <location>
        <begin position="113"/>
        <end position="123"/>
    </location>
</feature>
<dbReference type="Gene3D" id="3.40.630.190">
    <property type="entry name" value="LCP protein"/>
    <property type="match status" value="1"/>
</dbReference>
<reference evidence="4 5" key="1">
    <citation type="journal article" date="2015" name="Nature">
        <title>rRNA introns, odd ribosomes, and small enigmatic genomes across a large radiation of phyla.</title>
        <authorList>
            <person name="Brown C.T."/>
            <person name="Hug L.A."/>
            <person name="Thomas B.C."/>
            <person name="Sharon I."/>
            <person name="Castelle C.J."/>
            <person name="Singh A."/>
            <person name="Wilkins M.J."/>
            <person name="Williams K.H."/>
            <person name="Banfield J.F."/>
        </authorList>
    </citation>
    <scope>NUCLEOTIDE SEQUENCE [LARGE SCALE GENOMIC DNA]</scope>
</reference>
<feature type="compositionally biased region" description="Low complexity" evidence="2">
    <location>
        <begin position="86"/>
        <end position="112"/>
    </location>
</feature>
<dbReference type="PANTHER" id="PTHR33392:SF6">
    <property type="entry name" value="POLYISOPRENYL-TEICHOIC ACID--PEPTIDOGLYCAN TEICHOIC ACID TRANSFERASE TAGU"/>
    <property type="match status" value="1"/>
</dbReference>
<proteinExistence type="inferred from homology"/>
<dbReference type="EMBL" id="LBWA01000021">
    <property type="protein sequence ID" value="KKQ96938.1"/>
    <property type="molecule type" value="Genomic_DNA"/>
</dbReference>
<dbReference type="GO" id="GO:0016787">
    <property type="term" value="F:hydrolase activity"/>
    <property type="evidence" value="ECO:0007669"/>
    <property type="project" value="UniProtKB-KW"/>
</dbReference>
<feature type="domain" description="Cell envelope-related transcriptional attenuator" evidence="3">
    <location>
        <begin position="187"/>
        <end position="311"/>
    </location>
</feature>
<evidence type="ECO:0000259" key="3">
    <source>
        <dbReference type="Pfam" id="PF03816"/>
    </source>
</evidence>
<evidence type="ECO:0000313" key="5">
    <source>
        <dbReference type="Proteomes" id="UP000034325"/>
    </source>
</evidence>
<evidence type="ECO:0000256" key="1">
    <source>
        <dbReference type="ARBA" id="ARBA00006068"/>
    </source>
</evidence>
<feature type="non-terminal residue" evidence="4">
    <location>
        <position position="1"/>
    </location>
</feature>
<name>A0A0G0LYB4_9BACT</name>